<name>A0A0G9K824_9BACT</name>
<dbReference type="AlphaFoldDB" id="A0A0G9K824"/>
<reference evidence="1 2" key="1">
    <citation type="submission" date="2014-01" db="EMBL/GenBank/DDBJ databases">
        <title>Development of a Comparative Genomic Fingerprinting Assay for High Resolution Genotyping of Arcobacter butzleri.</title>
        <authorList>
            <person name="Webb A.L."/>
            <person name="Inglis G.D."/>
            <person name="Kruczkiewicz P."/>
            <person name="Selinger L.B."/>
            <person name="Taboada E.N."/>
        </authorList>
    </citation>
    <scope>NUCLEOTIDE SEQUENCE [LARGE SCALE GENOMIC DNA]</scope>
    <source>
        <strain evidence="1 2">L348</strain>
    </source>
</reference>
<dbReference type="PATRIC" id="fig|1447256.3.peg.337"/>
<dbReference type="RefSeq" id="WP_155401066.1">
    <property type="nucleotide sequence ID" value="NZ_JAIQ01000045.1"/>
</dbReference>
<protein>
    <submittedName>
        <fullName evidence="1">Uncharacterized protein</fullName>
    </submittedName>
</protein>
<sequence length="54" mass="6649">MKENLKQIKKEVESELNISYDDVTKSNDYILKDKWNKLWQKKYSKLIKENIKMK</sequence>
<evidence type="ECO:0000313" key="1">
    <source>
        <dbReference type="EMBL" id="KLE01955.1"/>
    </source>
</evidence>
<dbReference type="EMBL" id="JAIQ01000045">
    <property type="protein sequence ID" value="KLE01955.1"/>
    <property type="molecule type" value="Genomic_DNA"/>
</dbReference>
<evidence type="ECO:0000313" key="2">
    <source>
        <dbReference type="Proteomes" id="UP000035514"/>
    </source>
</evidence>
<dbReference type="Proteomes" id="UP000035514">
    <property type="component" value="Unassembled WGS sequence"/>
</dbReference>
<gene>
    <name evidence="1" type="ORF">AA20_01750</name>
</gene>
<comment type="caution">
    <text evidence="1">The sequence shown here is derived from an EMBL/GenBank/DDBJ whole genome shotgun (WGS) entry which is preliminary data.</text>
</comment>
<proteinExistence type="predicted"/>
<organism evidence="1 2">
    <name type="scientific">Aliarcobacter butzleri L348</name>
    <dbReference type="NCBI Taxonomy" id="1447256"/>
    <lineage>
        <taxon>Bacteria</taxon>
        <taxon>Pseudomonadati</taxon>
        <taxon>Campylobacterota</taxon>
        <taxon>Epsilonproteobacteria</taxon>
        <taxon>Campylobacterales</taxon>
        <taxon>Arcobacteraceae</taxon>
        <taxon>Aliarcobacter</taxon>
    </lineage>
</organism>
<accession>A0A0G9K824</accession>